<dbReference type="RefSeq" id="WP_284189797.1">
    <property type="nucleotide sequence ID" value="NZ_BSPX01000114.1"/>
</dbReference>
<evidence type="ECO:0000259" key="2">
    <source>
        <dbReference type="Pfam" id="PF13785"/>
    </source>
</evidence>
<evidence type="ECO:0000256" key="1">
    <source>
        <dbReference type="SAM" id="Phobius"/>
    </source>
</evidence>
<accession>A0ABQ6FG68</accession>
<feature type="transmembrane region" description="Helical" evidence="1">
    <location>
        <begin position="469"/>
        <end position="487"/>
    </location>
</feature>
<dbReference type="Pfam" id="PF13785">
    <property type="entry name" value="DUF4178"/>
    <property type="match status" value="2"/>
</dbReference>
<name>A0ABQ6FG68_9RHOO</name>
<dbReference type="InterPro" id="IPR025235">
    <property type="entry name" value="DUF4178"/>
</dbReference>
<sequence length="494" mass="52514">MFKLACPSCGAEVTFRSPTSAMAVCEYCRSTLLRDGEAVRDAGKMSATLEDYSPIRITTSGIYAGRRFGVVGRIQLRYDAGFWNEWYILFDDGGTGWLSDASGQYAVTLDTGLATDAPPFGQIVPGGLYRWDEVSYAASDIRTARCTGGEGELPIRVGAGWEAKVADYRQAHRFLTLDYSEGDTPRRYAGKAVTLADLKCQLLRSPTEIAASAGKLPGKAASLECPACGASISWRPAVAAHLNCPACGTVSDASTGTVEVMQAVRREALVHTTLALGDAATIDGARYALIGLMRRRTTGSGEIWTEYLLFSETAGFLWLVESASGWDKVKVVDVFPESVSASAVRLADAAYTRMDSYTAEVTYAAGAFNWQVKVGDRVSVTEYVGSRGTLTSERTPAEISWSLAQRVTAASIGAWFGKPALASAAIAAAAQPAPAATISREALYGPAFIASAVLLLLNLPIAMFGRGSGVMGLVVLALVLLWVPLFSDEFGDDS</sequence>
<keyword evidence="1" id="KW-0812">Transmembrane</keyword>
<feature type="domain" description="DUF4178" evidence="2">
    <location>
        <begin position="276"/>
        <end position="408"/>
    </location>
</feature>
<organism evidence="3 4">
    <name type="scientific">Zoogloea oryzae</name>
    <dbReference type="NCBI Taxonomy" id="310767"/>
    <lineage>
        <taxon>Bacteria</taxon>
        <taxon>Pseudomonadati</taxon>
        <taxon>Pseudomonadota</taxon>
        <taxon>Betaproteobacteria</taxon>
        <taxon>Rhodocyclales</taxon>
        <taxon>Zoogloeaceae</taxon>
        <taxon>Zoogloea</taxon>
    </lineage>
</organism>
<evidence type="ECO:0000313" key="4">
    <source>
        <dbReference type="Proteomes" id="UP001157167"/>
    </source>
</evidence>
<comment type="caution">
    <text evidence="3">The sequence shown here is derived from an EMBL/GenBank/DDBJ whole genome shotgun (WGS) entry which is preliminary data.</text>
</comment>
<proteinExistence type="predicted"/>
<reference evidence="4" key="1">
    <citation type="journal article" date="2019" name="Int. J. Syst. Evol. Microbiol.">
        <title>The Global Catalogue of Microorganisms (GCM) 10K type strain sequencing project: providing services to taxonomists for standard genome sequencing and annotation.</title>
        <authorList>
            <consortium name="The Broad Institute Genomics Platform"/>
            <consortium name="The Broad Institute Genome Sequencing Center for Infectious Disease"/>
            <person name="Wu L."/>
            <person name="Ma J."/>
        </authorList>
    </citation>
    <scope>NUCLEOTIDE SEQUENCE [LARGE SCALE GENOMIC DNA]</scope>
    <source>
        <strain evidence="4">NBRC 102407</strain>
    </source>
</reference>
<dbReference type="Proteomes" id="UP001157167">
    <property type="component" value="Unassembled WGS sequence"/>
</dbReference>
<feature type="transmembrane region" description="Helical" evidence="1">
    <location>
        <begin position="443"/>
        <end position="462"/>
    </location>
</feature>
<dbReference type="EMBL" id="BSPX01000114">
    <property type="protein sequence ID" value="GLT24628.1"/>
    <property type="molecule type" value="Genomic_DNA"/>
</dbReference>
<keyword evidence="4" id="KW-1185">Reference proteome</keyword>
<protein>
    <recommendedName>
        <fullName evidence="2">DUF4178 domain-containing protein</fullName>
    </recommendedName>
</protein>
<keyword evidence="1" id="KW-0472">Membrane</keyword>
<feature type="domain" description="DUF4178" evidence="2">
    <location>
        <begin position="61"/>
        <end position="193"/>
    </location>
</feature>
<keyword evidence="1" id="KW-1133">Transmembrane helix</keyword>
<evidence type="ECO:0000313" key="3">
    <source>
        <dbReference type="EMBL" id="GLT24628.1"/>
    </source>
</evidence>
<gene>
    <name evidence="3" type="ORF">GCM10007933_41160</name>
</gene>